<dbReference type="Proteomes" id="UP000197208">
    <property type="component" value="Unassembled WGS sequence"/>
</dbReference>
<dbReference type="SUPFAM" id="SSF117987">
    <property type="entry name" value="CRISPR-associated protein"/>
    <property type="match status" value="2"/>
</dbReference>
<dbReference type="AlphaFoldDB" id="A0A246BE50"/>
<dbReference type="SMART" id="SM01101">
    <property type="entry name" value="CRISPR_assoc"/>
    <property type="match status" value="1"/>
</dbReference>
<protein>
    <submittedName>
        <fullName evidence="1">Type I-E CRISPR-associated protein Cas6/Cse3/CasE</fullName>
    </submittedName>
</protein>
<evidence type="ECO:0000313" key="1">
    <source>
        <dbReference type="EMBL" id="OWL93473.1"/>
    </source>
</evidence>
<dbReference type="Pfam" id="PF08798">
    <property type="entry name" value="CRISPR_assoc"/>
    <property type="match status" value="1"/>
</dbReference>
<dbReference type="NCBIfam" id="TIGR01907">
    <property type="entry name" value="casE_Cse3"/>
    <property type="match status" value="1"/>
</dbReference>
<name>A0A246BE50_9DEIO</name>
<reference evidence="1 2" key="1">
    <citation type="submission" date="2017-05" db="EMBL/GenBank/DDBJ databases">
        <title>De novo genome assembly of Deniococcus indicus strain DR1.</title>
        <authorList>
            <person name="Chauhan D."/>
            <person name="Yennamalli R.M."/>
            <person name="Priyadarshini R."/>
        </authorList>
    </citation>
    <scope>NUCLEOTIDE SEQUENCE [LARGE SCALE GENOMIC DNA]</scope>
    <source>
        <strain evidence="1 2">DR1</strain>
    </source>
</reference>
<comment type="caution">
    <text evidence="1">The sequence shown here is derived from an EMBL/GenBank/DDBJ whole genome shotgun (WGS) entry which is preliminary data.</text>
</comment>
<evidence type="ECO:0000313" key="2">
    <source>
        <dbReference type="Proteomes" id="UP000197208"/>
    </source>
</evidence>
<proteinExistence type="predicted"/>
<accession>A0A246BE50</accession>
<dbReference type="RefSeq" id="WP_088250327.1">
    <property type="nucleotide sequence ID" value="NZ_NHMK01000035.1"/>
</dbReference>
<sequence>MTTLTAPLHLSRLHLNERHRHASRDLSSPYALHQTLRWAFPGAGQADTPLPDGERLLWRQDLTLDPQTGEPTPILLVQSVTPPDWGALNARDPEYLTGWDVRTLDLTPALISGRVLHFRLHANVTVRRQDEQGRSARHGLHTPAEQLGWLDRQGSRAGFDVLGADITRAGRTRTRKGRQLITLHTVTFEGALQVTDAAALEQAVREGLGHAKSLGCGLLSLAP</sequence>
<dbReference type="Gene3D" id="3.30.70.1210">
    <property type="entry name" value="Crispr-associated protein, domain 2"/>
    <property type="match status" value="1"/>
</dbReference>
<dbReference type="Gene3D" id="3.30.70.1200">
    <property type="entry name" value="Crispr-associated protein, domain 1"/>
    <property type="match status" value="1"/>
</dbReference>
<keyword evidence="2" id="KW-1185">Reference proteome</keyword>
<organism evidence="1 2">
    <name type="scientific">Deinococcus indicus</name>
    <dbReference type="NCBI Taxonomy" id="223556"/>
    <lineage>
        <taxon>Bacteria</taxon>
        <taxon>Thermotogati</taxon>
        <taxon>Deinococcota</taxon>
        <taxon>Deinococci</taxon>
        <taxon>Deinococcales</taxon>
        <taxon>Deinococcaceae</taxon>
        <taxon>Deinococcus</taxon>
    </lineage>
</organism>
<dbReference type="InterPro" id="IPR010179">
    <property type="entry name" value="CRISPR-assoc_prot_Cse3"/>
</dbReference>
<dbReference type="CDD" id="cd09727">
    <property type="entry name" value="Cas6_I-E"/>
    <property type="match status" value="1"/>
</dbReference>
<gene>
    <name evidence="1" type="ORF">CBQ26_19790</name>
</gene>
<dbReference type="EMBL" id="NHMK01000035">
    <property type="protein sequence ID" value="OWL93473.1"/>
    <property type="molecule type" value="Genomic_DNA"/>
</dbReference>
<dbReference type="OrthoDB" id="9795689at2"/>